<organism evidence="2 3">
    <name type="scientific">Streptomyces tardus</name>
    <dbReference type="NCBI Taxonomy" id="2780544"/>
    <lineage>
        <taxon>Bacteria</taxon>
        <taxon>Bacillati</taxon>
        <taxon>Actinomycetota</taxon>
        <taxon>Actinomycetes</taxon>
        <taxon>Kitasatosporales</taxon>
        <taxon>Streptomycetaceae</taxon>
        <taxon>Streptomyces</taxon>
    </lineage>
</organism>
<sequence length="154" mass="16419">MSDSETDYNTSTINVSPIGMSATAKTLNTLSQNVADSLGTINTELSALRVAWQGQAATDAEAVNKQWMHVMTRLFGTEDEPGKGVLSALSGGLDRAAANFSKAERGVTSIFTDFHDGLQPEEDGDGGSKEEYPTDKPENETNTNNTAVTLTFPK</sequence>
<name>A0A949JKJ9_9ACTN</name>
<keyword evidence="3" id="KW-1185">Reference proteome</keyword>
<evidence type="ECO:0000313" key="2">
    <source>
        <dbReference type="EMBL" id="MBU7600420.1"/>
    </source>
</evidence>
<protein>
    <submittedName>
        <fullName evidence="2">WXG100 family type VII secretion target</fullName>
    </submittedName>
</protein>
<dbReference type="SUPFAM" id="SSF140453">
    <property type="entry name" value="EsxAB dimer-like"/>
    <property type="match status" value="1"/>
</dbReference>
<reference evidence="2" key="1">
    <citation type="submission" date="2021-06" db="EMBL/GenBank/DDBJ databases">
        <title>Sequencing of actinobacteria type strains.</title>
        <authorList>
            <person name="Nguyen G.-S."/>
            <person name="Wentzel A."/>
        </authorList>
    </citation>
    <scope>NUCLEOTIDE SEQUENCE</scope>
    <source>
        <strain evidence="2">P38-E01</strain>
    </source>
</reference>
<proteinExistence type="predicted"/>
<feature type="region of interest" description="Disordered" evidence="1">
    <location>
        <begin position="114"/>
        <end position="154"/>
    </location>
</feature>
<dbReference type="EMBL" id="JAELVF020000004">
    <property type="protein sequence ID" value="MBU7600420.1"/>
    <property type="molecule type" value="Genomic_DNA"/>
</dbReference>
<dbReference type="Pfam" id="PF06013">
    <property type="entry name" value="WXG100"/>
    <property type="match status" value="1"/>
</dbReference>
<gene>
    <name evidence="2" type="ORF">JGS22_023005</name>
</gene>
<dbReference type="InterPro" id="IPR036689">
    <property type="entry name" value="ESAT-6-like_sf"/>
</dbReference>
<dbReference type="AlphaFoldDB" id="A0A949JKJ9"/>
<feature type="compositionally biased region" description="Basic and acidic residues" evidence="1">
    <location>
        <begin position="126"/>
        <end position="139"/>
    </location>
</feature>
<dbReference type="InterPro" id="IPR010310">
    <property type="entry name" value="T7SS_ESAT-6-like"/>
</dbReference>
<comment type="caution">
    <text evidence="2">The sequence shown here is derived from an EMBL/GenBank/DDBJ whole genome shotgun (WGS) entry which is preliminary data.</text>
</comment>
<evidence type="ECO:0000256" key="1">
    <source>
        <dbReference type="SAM" id="MobiDB-lite"/>
    </source>
</evidence>
<dbReference type="RefSeq" id="WP_211039550.1">
    <property type="nucleotide sequence ID" value="NZ_JAELVF020000004.1"/>
</dbReference>
<accession>A0A949JKJ9</accession>
<dbReference type="Proteomes" id="UP000694501">
    <property type="component" value="Unassembled WGS sequence"/>
</dbReference>
<dbReference type="Gene3D" id="1.10.287.1060">
    <property type="entry name" value="ESAT-6-like"/>
    <property type="match status" value="1"/>
</dbReference>
<evidence type="ECO:0000313" key="3">
    <source>
        <dbReference type="Proteomes" id="UP000694501"/>
    </source>
</evidence>